<feature type="transmembrane region" description="Helical" evidence="1">
    <location>
        <begin position="33"/>
        <end position="51"/>
    </location>
</feature>
<dbReference type="EMBL" id="BMGR01000016">
    <property type="protein sequence ID" value="GGG20878.1"/>
    <property type="molecule type" value="Genomic_DNA"/>
</dbReference>
<feature type="transmembrane region" description="Helical" evidence="1">
    <location>
        <begin position="6"/>
        <end position="26"/>
    </location>
</feature>
<name>A0A917G3P8_9BACL</name>
<reference evidence="2" key="1">
    <citation type="journal article" date="2014" name="Int. J. Syst. Evol. Microbiol.">
        <title>Complete genome sequence of Corynebacterium casei LMG S-19264T (=DSM 44701T), isolated from a smear-ripened cheese.</title>
        <authorList>
            <consortium name="US DOE Joint Genome Institute (JGI-PGF)"/>
            <person name="Walter F."/>
            <person name="Albersmeier A."/>
            <person name="Kalinowski J."/>
            <person name="Ruckert C."/>
        </authorList>
    </citation>
    <scope>NUCLEOTIDE SEQUENCE</scope>
    <source>
        <strain evidence="2">CGMCC 1.12987</strain>
    </source>
</reference>
<feature type="transmembrane region" description="Helical" evidence="1">
    <location>
        <begin position="57"/>
        <end position="74"/>
    </location>
</feature>
<feature type="transmembrane region" description="Helical" evidence="1">
    <location>
        <begin position="185"/>
        <end position="200"/>
    </location>
</feature>
<feature type="transmembrane region" description="Helical" evidence="1">
    <location>
        <begin position="86"/>
        <end position="109"/>
    </location>
</feature>
<organism evidence="2 3">
    <name type="scientific">Paenibacillus abyssi</name>
    <dbReference type="NCBI Taxonomy" id="1340531"/>
    <lineage>
        <taxon>Bacteria</taxon>
        <taxon>Bacillati</taxon>
        <taxon>Bacillota</taxon>
        <taxon>Bacilli</taxon>
        <taxon>Bacillales</taxon>
        <taxon>Paenibacillaceae</taxon>
        <taxon>Paenibacillus</taxon>
    </lineage>
</organism>
<keyword evidence="1" id="KW-0812">Transmembrane</keyword>
<keyword evidence="1" id="KW-0472">Membrane</keyword>
<keyword evidence="1" id="KW-1133">Transmembrane helix</keyword>
<sequence>MLNFLGFMLFSTIEGLSIFALSLYVFRFDFKRYFWHSLIIIEIINFQNYLTRAEIESLSYIAPVINLLVSVLFFRTIVRIPILLSFIMTIVGYAGFIVIQSLLLSVLFTIEEAQTDLLKGYIIQLLTGVIVTLIGWLLYRRGSGFTFDFERLRFKWEHALVIVSISIFIILLGLMMYILNVFANLVGFMVALTVFLYYSIRKEADEN</sequence>
<keyword evidence="3" id="KW-1185">Reference proteome</keyword>
<dbReference type="Proteomes" id="UP000644756">
    <property type="component" value="Unassembled WGS sequence"/>
</dbReference>
<protein>
    <submittedName>
        <fullName evidence="2">Uncharacterized protein</fullName>
    </submittedName>
</protein>
<feature type="transmembrane region" description="Helical" evidence="1">
    <location>
        <begin position="159"/>
        <end position="179"/>
    </location>
</feature>
<accession>A0A917G3P8</accession>
<evidence type="ECO:0000313" key="3">
    <source>
        <dbReference type="Proteomes" id="UP000644756"/>
    </source>
</evidence>
<dbReference type="AlphaFoldDB" id="A0A917G3P8"/>
<evidence type="ECO:0000313" key="2">
    <source>
        <dbReference type="EMBL" id="GGG20878.1"/>
    </source>
</evidence>
<feature type="transmembrane region" description="Helical" evidence="1">
    <location>
        <begin position="121"/>
        <end position="139"/>
    </location>
</feature>
<comment type="caution">
    <text evidence="2">The sequence shown here is derived from an EMBL/GenBank/DDBJ whole genome shotgun (WGS) entry which is preliminary data.</text>
</comment>
<reference evidence="2" key="2">
    <citation type="submission" date="2020-09" db="EMBL/GenBank/DDBJ databases">
        <authorList>
            <person name="Sun Q."/>
            <person name="Zhou Y."/>
        </authorList>
    </citation>
    <scope>NUCLEOTIDE SEQUENCE</scope>
    <source>
        <strain evidence="2">CGMCC 1.12987</strain>
    </source>
</reference>
<proteinExistence type="predicted"/>
<evidence type="ECO:0000256" key="1">
    <source>
        <dbReference type="SAM" id="Phobius"/>
    </source>
</evidence>
<gene>
    <name evidence="2" type="ORF">GCM10010916_42010</name>
</gene>